<keyword evidence="2" id="KW-1185">Reference proteome</keyword>
<dbReference type="EMBL" id="JAOYOD010000001">
    <property type="protein sequence ID" value="MCV9385069.1"/>
    <property type="molecule type" value="Genomic_DNA"/>
</dbReference>
<organism evidence="1 2">
    <name type="scientific">Reichenbachiella ulvae</name>
    <dbReference type="NCBI Taxonomy" id="2980104"/>
    <lineage>
        <taxon>Bacteria</taxon>
        <taxon>Pseudomonadati</taxon>
        <taxon>Bacteroidota</taxon>
        <taxon>Cytophagia</taxon>
        <taxon>Cytophagales</taxon>
        <taxon>Reichenbachiellaceae</taxon>
        <taxon>Reichenbachiella</taxon>
    </lineage>
</organism>
<sequence length="245" mass="28094">MINRITQMHLRNTEHSQFFSDVLGLIQRQDPSVLKVEEAYNLLKSEHDQLVELLNPEKGSQLTEQIEEADDLRDELLVGIYKIVDGTTAHYNPTQRAHAETLLRSLDLFGGMGLARENYQSETAGISSMLSDWDSKTELTEAVAALKLKGWQNALTLANEQFNDLYLSRTEETSDINPVGVRELRLKMKDDFYDLRDLITAYYTIHKGAEPYATTIKQLNTLIDQYKQLLKSRKSKVKELIEIED</sequence>
<dbReference type="Pfam" id="PF19775">
    <property type="entry name" value="DUF6261"/>
    <property type="match status" value="1"/>
</dbReference>
<reference evidence="1 2" key="1">
    <citation type="submission" date="2022-10" db="EMBL/GenBank/DDBJ databases">
        <title>Comparative genomics and taxonomic characterization of three novel marine species of genus Reichenbachiella exhibiting antioxidant and polysaccharide degradation activities.</title>
        <authorList>
            <person name="Muhammad N."/>
            <person name="Lee Y.-J."/>
            <person name="Ko J."/>
            <person name="Kim S.-G."/>
        </authorList>
    </citation>
    <scope>NUCLEOTIDE SEQUENCE [LARGE SCALE GENOMIC DNA]</scope>
    <source>
        <strain evidence="1 2">ABR2-5</strain>
    </source>
</reference>
<gene>
    <name evidence="1" type="ORF">N7U62_00260</name>
</gene>
<protein>
    <submittedName>
        <fullName evidence="1">DUF6261 family protein</fullName>
    </submittedName>
</protein>
<evidence type="ECO:0000313" key="2">
    <source>
        <dbReference type="Proteomes" id="UP001300692"/>
    </source>
</evidence>
<accession>A0ABT3CNF9</accession>
<proteinExistence type="predicted"/>
<comment type="caution">
    <text evidence="1">The sequence shown here is derived from an EMBL/GenBank/DDBJ whole genome shotgun (WGS) entry which is preliminary data.</text>
</comment>
<evidence type="ECO:0000313" key="1">
    <source>
        <dbReference type="EMBL" id="MCV9385069.1"/>
    </source>
</evidence>
<dbReference type="InterPro" id="IPR046228">
    <property type="entry name" value="DUF6261"/>
</dbReference>
<dbReference type="Proteomes" id="UP001300692">
    <property type="component" value="Unassembled WGS sequence"/>
</dbReference>
<dbReference type="RefSeq" id="WP_264135865.1">
    <property type="nucleotide sequence ID" value="NZ_JAOYOD010000001.1"/>
</dbReference>
<name>A0ABT3CNF9_9BACT</name>